<dbReference type="FunFam" id="1.10.150.80:FF:000001">
    <property type="entry name" value="Putative exosome component 10"/>
    <property type="match status" value="1"/>
</dbReference>
<evidence type="ECO:0000259" key="7">
    <source>
        <dbReference type="PROSITE" id="PS50967"/>
    </source>
</evidence>
<dbReference type="InterPro" id="IPR016090">
    <property type="entry name" value="PLA2-like_dom"/>
</dbReference>
<feature type="region of interest" description="Disordered" evidence="6">
    <location>
        <begin position="1008"/>
        <end position="1029"/>
    </location>
</feature>
<dbReference type="GO" id="GO:0000176">
    <property type="term" value="C:nuclear exosome (RNase complex)"/>
    <property type="evidence" value="ECO:0007669"/>
    <property type="project" value="TreeGrafter"/>
</dbReference>
<dbReference type="GO" id="GO:0071037">
    <property type="term" value="P:nuclear polyadenylation-dependent snRNA catabolic process"/>
    <property type="evidence" value="ECO:0007669"/>
    <property type="project" value="TreeGrafter"/>
</dbReference>
<dbReference type="GO" id="GO:0071035">
    <property type="term" value="P:nuclear polyadenylation-dependent rRNA catabolic process"/>
    <property type="evidence" value="ECO:0007669"/>
    <property type="project" value="TreeGrafter"/>
</dbReference>
<dbReference type="GO" id="GO:0005576">
    <property type="term" value="C:extracellular region"/>
    <property type="evidence" value="ECO:0007669"/>
    <property type="project" value="UniProtKB-SubCell"/>
</dbReference>
<dbReference type="Gene3D" id="3.30.420.10">
    <property type="entry name" value="Ribonuclease H-like superfamily/Ribonuclease H"/>
    <property type="match status" value="1"/>
</dbReference>
<dbReference type="EMBL" id="CAJPEX010000549">
    <property type="protein sequence ID" value="CAG0916240.1"/>
    <property type="molecule type" value="Genomic_DNA"/>
</dbReference>
<dbReference type="GO" id="GO:0006644">
    <property type="term" value="P:phospholipid metabolic process"/>
    <property type="evidence" value="ECO:0007669"/>
    <property type="project" value="InterPro"/>
</dbReference>
<dbReference type="GO" id="GO:0071039">
    <property type="term" value="P:nuclear polyadenylation-dependent CUT catabolic process"/>
    <property type="evidence" value="ECO:0007669"/>
    <property type="project" value="TreeGrafter"/>
</dbReference>
<dbReference type="SMART" id="SM00474">
    <property type="entry name" value="35EXOc"/>
    <property type="match status" value="1"/>
</dbReference>
<dbReference type="InterPro" id="IPR033113">
    <property type="entry name" value="PLA2_histidine"/>
</dbReference>
<dbReference type="GO" id="GO:0000175">
    <property type="term" value="F:3'-5'-RNA exonuclease activity"/>
    <property type="evidence" value="ECO:0007669"/>
    <property type="project" value="InterPro"/>
</dbReference>
<protein>
    <recommendedName>
        <fullName evidence="7">HRDC domain-containing protein</fullName>
    </recommendedName>
</protein>
<dbReference type="GO" id="GO:0003727">
    <property type="term" value="F:single-stranded RNA binding"/>
    <property type="evidence" value="ECO:0007669"/>
    <property type="project" value="TreeGrafter"/>
</dbReference>
<gene>
    <name evidence="8" type="ORF">NMOB1V02_LOCUS3866</name>
</gene>
<dbReference type="InterPro" id="IPR002562">
    <property type="entry name" value="3'-5'_exonuclease_dom"/>
</dbReference>
<dbReference type="GO" id="GO:0071040">
    <property type="term" value="P:nuclear polyadenylation-dependent antisense transcript catabolic process"/>
    <property type="evidence" value="ECO:0007669"/>
    <property type="project" value="TreeGrafter"/>
</dbReference>
<dbReference type="InterPro" id="IPR002121">
    <property type="entry name" value="HRDC_dom"/>
</dbReference>
<dbReference type="InterPro" id="IPR036444">
    <property type="entry name" value="PLipase_A2_dom_sf"/>
</dbReference>
<evidence type="ECO:0000256" key="6">
    <source>
        <dbReference type="SAM" id="MobiDB-lite"/>
    </source>
</evidence>
<dbReference type="Pfam" id="PF13661">
    <property type="entry name" value="2OG-FeII_Oxy_4"/>
    <property type="match status" value="1"/>
</dbReference>
<name>A0A7R9BJ99_9CRUS</name>
<dbReference type="EMBL" id="OA882586">
    <property type="protein sequence ID" value="CAD7276088.1"/>
    <property type="molecule type" value="Genomic_DNA"/>
</dbReference>
<sequence>MKSLIFGVEGWSGREQPSGGGAWNPRSKDLFQFMQTPNLLKWEEQIVPCTRGDGESTGGAPSVGNHVKMFGDILRVATKPVLQCVSGIDFSDDIFMSSSIYTHTDTLLCHDDDLEERRLAFMFYLTPPEWTEEAGGQLDLFECTDEDPVMSLDALEASVFFSSPTSTEDDDDETYDGPGGFVSYVHRFETDEMLRISPARNTLSLVYRTSDVLRFTKHSFFYTFCVAFLFPSCAMSDGTMNDADDMEAHCSEVLRKAKALIQASQKLPKPDSSEWEYYAGFPDFVKTLHVECNVLLSTMNMLMSHHNACSSDIRTPYADLDKYEIISTFASSVIDDTIECLTTADKALVRSKFASKEEEKKAKTITKTPSPAVHRRSMSMIKPQLFFSKKPNNDPKGEFVPILTSKPHSVIPLQDSLVKITDDDGQVKYRHPYEAELSCWEPKKNDLSGSQLSDEERKKLLVDIDETAFEYVDDASRVPEIVSELKEHSIVGFDVEHHNYRSFQGITCLLQISVTGKDYVIDTIKLRDHLQPLNEVFTHPRILKVAHGANSDIIWLQRDLGIYIVNLFDTHEAAVLLDMPRRGLAALLSTYCGIEAEKQYQTADWRVRPLSEELIRYARRDTRFLEYLYWTLREALIDAGNASRNLLRAVFERSREICLLTYEKPEVFGQAYAMLESKCKAVFDVRQMSALKNLYEWRDTIARREDESVHYVLPTHMLQKIAENLPREMQAIFLCCNPTPQLVKVNLLGIHEIVLRARQIAIDTAFEKRKRQSGTEDDEVPETLNDTLSKLTIRRNTPVLFHAAPLKCRLSLEKSVCDRWNSPPCLLDENPATGQLLLNESYTESPRTAQVKEVQNREAVNNDRQMPRLLTPFQRYMAILPLTRGDLAHADGELSVKVAKLRDRLAKINDASLAAESQEKRNEEDLEILEPEKVADLSKIYGPGSKKFGAKGVKTEFGDPSLISEEQETDHVAVVREETGVRIHVRRGKKRKSYVKTEGVEATELKTSPVVVGPSDGSEESVPPAKSPRIDDFSVFDEKKSRKTDGVDSQPVHLFKKGKKAGKEVKRRGNELPVFFSWGWTFSLSATRPPKLFRVRTITMVSVQVEFRRVWHRVSSLSDLSFTCMARMFVGLVFCTACIALVLLDAKILADAGEKVETAEGEDPSAEKTLVYHSEQTFAVLKVGPANELHNCSLIEAIEEEEIARTLADLLLNHVVQPISFDDMLNMMTACRNLSVEKLSKERVTPASVTTTKSPVRPLVIREAIMRGPLTLIRGILPGTKWCGNGDIAETYQDLGEEWDIDTCCREHDHCPVKVRAFGSRYGYFNAGVYTKSHCDCDSRFNACLKSVNTSISNILGQTYFDVLRVQCVMHHDRMENGTLTVKDGETMRYVTTRNGVSETANNGEVSNRIWLFGK</sequence>
<keyword evidence="9" id="KW-1185">Reference proteome</keyword>
<dbReference type="InterPro" id="IPR012337">
    <property type="entry name" value="RNaseH-like_sf"/>
</dbReference>
<keyword evidence="3" id="KW-0964">Secreted</keyword>
<dbReference type="PANTHER" id="PTHR12124:SF47">
    <property type="entry name" value="EXOSOME COMPONENT 10"/>
    <property type="match status" value="1"/>
</dbReference>
<comment type="subcellular location">
    <subcellularLocation>
        <location evidence="1">Nucleus</location>
    </subcellularLocation>
    <subcellularLocation>
        <location evidence="2">Secreted</location>
    </subcellularLocation>
</comment>
<dbReference type="InterPro" id="IPR045092">
    <property type="entry name" value="Rrp6-like"/>
</dbReference>
<dbReference type="GO" id="GO:0000166">
    <property type="term" value="F:nucleotide binding"/>
    <property type="evidence" value="ECO:0007669"/>
    <property type="project" value="InterPro"/>
</dbReference>
<dbReference type="SUPFAM" id="SSF48619">
    <property type="entry name" value="Phospholipase A2, PLA2"/>
    <property type="match status" value="1"/>
</dbReference>
<dbReference type="GO" id="GO:0000467">
    <property type="term" value="P:exonucleolytic trimming to generate mature 3'-end of 5.8S rRNA from tricistronic rRNA transcript (SSU-rRNA, 5.8S rRNA, LSU-rRNA)"/>
    <property type="evidence" value="ECO:0007669"/>
    <property type="project" value="InterPro"/>
</dbReference>
<dbReference type="GO" id="GO:0071044">
    <property type="term" value="P:histone mRNA catabolic process"/>
    <property type="evidence" value="ECO:0007669"/>
    <property type="project" value="TreeGrafter"/>
</dbReference>
<dbReference type="Proteomes" id="UP000678499">
    <property type="component" value="Unassembled WGS sequence"/>
</dbReference>
<organism evidence="8">
    <name type="scientific">Notodromas monacha</name>
    <dbReference type="NCBI Taxonomy" id="399045"/>
    <lineage>
        <taxon>Eukaryota</taxon>
        <taxon>Metazoa</taxon>
        <taxon>Ecdysozoa</taxon>
        <taxon>Arthropoda</taxon>
        <taxon>Crustacea</taxon>
        <taxon>Oligostraca</taxon>
        <taxon>Ostracoda</taxon>
        <taxon>Podocopa</taxon>
        <taxon>Podocopida</taxon>
        <taxon>Cypridocopina</taxon>
        <taxon>Cypridoidea</taxon>
        <taxon>Cyprididae</taxon>
        <taxon>Notodromas</taxon>
    </lineage>
</organism>
<evidence type="ECO:0000256" key="5">
    <source>
        <dbReference type="ARBA" id="ARBA00043957"/>
    </source>
</evidence>
<dbReference type="PROSITE" id="PS00118">
    <property type="entry name" value="PA2_HIS"/>
    <property type="match status" value="1"/>
</dbReference>
<evidence type="ECO:0000256" key="1">
    <source>
        <dbReference type="ARBA" id="ARBA00004123"/>
    </source>
</evidence>
<dbReference type="Gene3D" id="2.60.120.620">
    <property type="entry name" value="q2cbj1_9rhob like domain"/>
    <property type="match status" value="1"/>
</dbReference>
<dbReference type="PROSITE" id="PS50967">
    <property type="entry name" value="HRDC"/>
    <property type="match status" value="1"/>
</dbReference>
<dbReference type="Pfam" id="PF00570">
    <property type="entry name" value="HRDC"/>
    <property type="match status" value="1"/>
</dbReference>
<dbReference type="InterPro" id="IPR039558">
    <property type="entry name" value="TPA1/OFD1_N"/>
</dbReference>
<proteinExistence type="inferred from homology"/>
<evidence type="ECO:0000313" key="9">
    <source>
        <dbReference type="Proteomes" id="UP000678499"/>
    </source>
</evidence>
<dbReference type="PANTHER" id="PTHR12124">
    <property type="entry name" value="POLYMYOSITIS/SCLERODERMA AUTOANTIGEN-RELATED"/>
    <property type="match status" value="1"/>
</dbReference>
<dbReference type="GO" id="GO:0004623">
    <property type="term" value="F:phospholipase A2 activity"/>
    <property type="evidence" value="ECO:0007669"/>
    <property type="project" value="InterPro"/>
</dbReference>
<dbReference type="OrthoDB" id="2250022at2759"/>
<dbReference type="GO" id="GO:0050482">
    <property type="term" value="P:arachidonate secretion"/>
    <property type="evidence" value="ECO:0007669"/>
    <property type="project" value="InterPro"/>
</dbReference>
<dbReference type="CDD" id="cd04704">
    <property type="entry name" value="PLA2_bee_venom_like"/>
    <property type="match status" value="1"/>
</dbReference>
<accession>A0A7R9BJ99</accession>
<comment type="similarity">
    <text evidence="5">Belongs to the exosome component 10/RRP6 family.</text>
</comment>
<dbReference type="GO" id="GO:0005730">
    <property type="term" value="C:nucleolus"/>
    <property type="evidence" value="ECO:0007669"/>
    <property type="project" value="TreeGrafter"/>
</dbReference>
<dbReference type="GO" id="GO:0071051">
    <property type="term" value="P:poly(A)-dependent snoRNA 3'-end processing"/>
    <property type="evidence" value="ECO:0007669"/>
    <property type="project" value="TreeGrafter"/>
</dbReference>
<dbReference type="GO" id="GO:0071036">
    <property type="term" value="P:nuclear polyadenylation-dependent snoRNA catabolic process"/>
    <property type="evidence" value="ECO:0007669"/>
    <property type="project" value="TreeGrafter"/>
</dbReference>
<dbReference type="GO" id="GO:0071038">
    <property type="term" value="P:TRAMP-dependent tRNA surveillance pathway"/>
    <property type="evidence" value="ECO:0007669"/>
    <property type="project" value="TreeGrafter"/>
</dbReference>
<dbReference type="SUPFAM" id="SSF53098">
    <property type="entry name" value="Ribonuclease H-like"/>
    <property type="match status" value="1"/>
</dbReference>
<evidence type="ECO:0000313" key="8">
    <source>
        <dbReference type="EMBL" id="CAD7276088.1"/>
    </source>
</evidence>
<dbReference type="Gene3D" id="1.20.90.10">
    <property type="entry name" value="Phospholipase A2 domain"/>
    <property type="match status" value="1"/>
</dbReference>
<dbReference type="SUPFAM" id="SSF47819">
    <property type="entry name" value="HRDC-like"/>
    <property type="match status" value="1"/>
</dbReference>
<evidence type="ECO:0000256" key="4">
    <source>
        <dbReference type="ARBA" id="ARBA00023242"/>
    </source>
</evidence>
<evidence type="ECO:0000256" key="3">
    <source>
        <dbReference type="ARBA" id="ARBA00022525"/>
    </source>
</evidence>
<reference evidence="8" key="1">
    <citation type="submission" date="2020-11" db="EMBL/GenBank/DDBJ databases">
        <authorList>
            <person name="Tran Van P."/>
        </authorList>
    </citation>
    <scope>NUCLEOTIDE SEQUENCE</scope>
</reference>
<keyword evidence="4" id="KW-0539">Nucleus</keyword>
<dbReference type="InterPro" id="IPR044876">
    <property type="entry name" value="HRDC_dom_sf"/>
</dbReference>
<dbReference type="InterPro" id="IPR036397">
    <property type="entry name" value="RNaseH_sf"/>
</dbReference>
<dbReference type="Pfam" id="PF05826">
    <property type="entry name" value="Phospholip_A2_2"/>
    <property type="match status" value="1"/>
</dbReference>
<dbReference type="InterPro" id="IPR010997">
    <property type="entry name" value="HRDC-like_sf"/>
</dbReference>
<dbReference type="Pfam" id="PF01612">
    <property type="entry name" value="DNA_pol_A_exo1"/>
    <property type="match status" value="1"/>
</dbReference>
<evidence type="ECO:0000256" key="2">
    <source>
        <dbReference type="ARBA" id="ARBA00004613"/>
    </source>
</evidence>
<dbReference type="SMART" id="SM00341">
    <property type="entry name" value="HRDC"/>
    <property type="match status" value="1"/>
</dbReference>
<feature type="domain" description="HRDC" evidence="7">
    <location>
        <begin position="684"/>
        <end position="764"/>
    </location>
</feature>
<dbReference type="Gene3D" id="1.10.150.80">
    <property type="entry name" value="HRDC domain"/>
    <property type="match status" value="1"/>
</dbReference>